<dbReference type="Proteomes" id="UP001291623">
    <property type="component" value="Unassembled WGS sequence"/>
</dbReference>
<dbReference type="EMBL" id="JAVYJV010000011">
    <property type="protein sequence ID" value="KAK4360073.1"/>
    <property type="molecule type" value="Genomic_DNA"/>
</dbReference>
<proteinExistence type="predicted"/>
<organism evidence="1 2">
    <name type="scientific">Anisodus tanguticus</name>
    <dbReference type="NCBI Taxonomy" id="243964"/>
    <lineage>
        <taxon>Eukaryota</taxon>
        <taxon>Viridiplantae</taxon>
        <taxon>Streptophyta</taxon>
        <taxon>Embryophyta</taxon>
        <taxon>Tracheophyta</taxon>
        <taxon>Spermatophyta</taxon>
        <taxon>Magnoliopsida</taxon>
        <taxon>eudicotyledons</taxon>
        <taxon>Gunneridae</taxon>
        <taxon>Pentapetalae</taxon>
        <taxon>asterids</taxon>
        <taxon>lamiids</taxon>
        <taxon>Solanales</taxon>
        <taxon>Solanaceae</taxon>
        <taxon>Solanoideae</taxon>
        <taxon>Hyoscyameae</taxon>
        <taxon>Anisodus</taxon>
    </lineage>
</organism>
<evidence type="ECO:0000313" key="1">
    <source>
        <dbReference type="EMBL" id="KAK4360073.1"/>
    </source>
</evidence>
<gene>
    <name evidence="1" type="ORF">RND71_022302</name>
</gene>
<reference evidence="1" key="1">
    <citation type="submission" date="2023-12" db="EMBL/GenBank/DDBJ databases">
        <title>Genome assembly of Anisodus tanguticus.</title>
        <authorList>
            <person name="Wang Y.-J."/>
        </authorList>
    </citation>
    <scope>NUCLEOTIDE SEQUENCE</scope>
    <source>
        <strain evidence="1">KB-2021</strain>
        <tissue evidence="1">Leaf</tissue>
    </source>
</reference>
<name>A0AAE1RY88_9SOLA</name>
<keyword evidence="2" id="KW-1185">Reference proteome</keyword>
<dbReference type="PANTHER" id="PTHR47273">
    <property type="entry name" value="EXPRESSED PROTEIN"/>
    <property type="match status" value="1"/>
</dbReference>
<comment type="caution">
    <text evidence="1">The sequence shown here is derived from an EMBL/GenBank/DDBJ whole genome shotgun (WGS) entry which is preliminary data.</text>
</comment>
<dbReference type="Pfam" id="PF01190">
    <property type="entry name" value="Pollen_Ole_e_1"/>
    <property type="match status" value="1"/>
</dbReference>
<protein>
    <submittedName>
        <fullName evidence="1">Uncharacterized protein</fullName>
    </submittedName>
</protein>
<dbReference type="PANTHER" id="PTHR47273:SF12">
    <property type="entry name" value="POLLEN OLE E 1 ALLERGEN AND EXTENSIN FAMILY PROTEIN"/>
    <property type="match status" value="1"/>
</dbReference>
<sequence>MNFFMNKIVKKKMSNMIFMFFLFSFFVFETLAIERVSIVESITMRDDMIKMAGYGEEKLSTVFLHGKVVCHDDDDHHGCNNIKDDNLELGPRPIPGASVGVFCGSSGKERRSWARNTTDEEGDFLIDLPSHLHAIPNLEKACLVKVLHLPRNTICEHAFRGKHKGLKLTSIGDGIRTYTTHTIHLTPKVRRKCRNKVVERQQETVSVI</sequence>
<dbReference type="AlphaFoldDB" id="A0AAE1RY88"/>
<accession>A0AAE1RY88</accession>
<evidence type="ECO:0000313" key="2">
    <source>
        <dbReference type="Proteomes" id="UP001291623"/>
    </source>
</evidence>